<feature type="domain" description="TNase-like" evidence="4">
    <location>
        <begin position="31"/>
        <end position="160"/>
    </location>
</feature>
<dbReference type="SMART" id="SM00318">
    <property type="entry name" value="SNc"/>
    <property type="match status" value="1"/>
</dbReference>
<dbReference type="PANTHER" id="PTHR12302">
    <property type="entry name" value="EBNA2 BINDING PROTEIN P100"/>
    <property type="match status" value="1"/>
</dbReference>
<dbReference type="Gene3D" id="2.40.50.90">
    <property type="match status" value="1"/>
</dbReference>
<dbReference type="SUPFAM" id="SSF57884">
    <property type="entry name" value="Ada DNA repair protein, N-terminal domain (N-Ada 10)"/>
    <property type="match status" value="1"/>
</dbReference>
<keyword evidence="1" id="KW-0540">Nuclease</keyword>
<dbReference type="SUPFAM" id="SSF50199">
    <property type="entry name" value="Staphylococcal nuclease"/>
    <property type="match status" value="1"/>
</dbReference>
<protein>
    <submittedName>
        <fullName evidence="5">Endonuclease YncB, thermonuclease family</fullName>
    </submittedName>
</protein>
<dbReference type="GO" id="GO:0016787">
    <property type="term" value="F:hydrolase activity"/>
    <property type="evidence" value="ECO:0007669"/>
    <property type="project" value="UniProtKB-KW"/>
</dbReference>
<dbReference type="PROSITE" id="PS50830">
    <property type="entry name" value="TNASE_3"/>
    <property type="match status" value="1"/>
</dbReference>
<dbReference type="GO" id="GO:0004519">
    <property type="term" value="F:endonuclease activity"/>
    <property type="evidence" value="ECO:0007669"/>
    <property type="project" value="UniProtKB-KW"/>
</dbReference>
<dbReference type="InterPro" id="IPR016071">
    <property type="entry name" value="Staphylococal_nuclease_OB-fold"/>
</dbReference>
<evidence type="ECO:0000256" key="1">
    <source>
        <dbReference type="ARBA" id="ARBA00022722"/>
    </source>
</evidence>
<reference evidence="6" key="1">
    <citation type="submission" date="2016-11" db="EMBL/GenBank/DDBJ databases">
        <authorList>
            <person name="Varghese N."/>
            <person name="Submissions S."/>
        </authorList>
    </citation>
    <scope>NUCLEOTIDE SEQUENCE [LARGE SCALE GENOMIC DNA]</scope>
    <source>
        <strain evidence="6">DSM 16219</strain>
    </source>
</reference>
<evidence type="ECO:0000256" key="3">
    <source>
        <dbReference type="ARBA" id="ARBA00022801"/>
    </source>
</evidence>
<organism evidence="5 6">
    <name type="scientific">Desulfatibacillum alkenivorans DSM 16219</name>
    <dbReference type="NCBI Taxonomy" id="1121393"/>
    <lineage>
        <taxon>Bacteria</taxon>
        <taxon>Pseudomonadati</taxon>
        <taxon>Thermodesulfobacteriota</taxon>
        <taxon>Desulfobacteria</taxon>
        <taxon>Desulfobacterales</taxon>
        <taxon>Desulfatibacillaceae</taxon>
        <taxon>Desulfatibacillum</taxon>
    </lineage>
</organism>
<dbReference type="Gene3D" id="3.40.10.10">
    <property type="entry name" value="DNA Methylphosphotriester Repair Domain"/>
    <property type="match status" value="1"/>
</dbReference>
<proteinExistence type="predicted"/>
<evidence type="ECO:0000256" key="2">
    <source>
        <dbReference type="ARBA" id="ARBA00022759"/>
    </source>
</evidence>
<keyword evidence="3" id="KW-0378">Hydrolase</keyword>
<dbReference type="Pfam" id="PF00565">
    <property type="entry name" value="SNase"/>
    <property type="match status" value="1"/>
</dbReference>
<dbReference type="STRING" id="1121393.SAMN02745216_03548"/>
<name>A0A1M6SWE2_9BACT</name>
<evidence type="ECO:0000313" key="5">
    <source>
        <dbReference type="EMBL" id="SHK48888.1"/>
    </source>
</evidence>
<evidence type="ECO:0000313" key="6">
    <source>
        <dbReference type="Proteomes" id="UP000183994"/>
    </source>
</evidence>
<sequence length="222" mass="25443">MKTFSTPILIKRVLALSAAVLCLWGLLALDDRESVPVERVLDGDTIILADGRHVRYIGINAPEIAHDDYPAEPLGDQALACNRSLVLGKKVQLETDLDRKDRYNRLLAYVYLKDGVFVNREIIRQGMAYCLYRSPNDRHFSALLKAQRQAMHEQKGLWAGLQPTNQPYSGNARSRRFHLPQCKSAAKTNPKNRRDFDSMWSAFYEGYAPCKRCLKDWQFQVQ</sequence>
<evidence type="ECO:0000259" key="4">
    <source>
        <dbReference type="PROSITE" id="PS50830"/>
    </source>
</evidence>
<dbReference type="RefSeq" id="WP_073477593.1">
    <property type="nucleotide sequence ID" value="NZ_FQZU01000025.1"/>
</dbReference>
<dbReference type="PANTHER" id="PTHR12302:SF3">
    <property type="entry name" value="SERINE_THREONINE-PROTEIN KINASE 31"/>
    <property type="match status" value="1"/>
</dbReference>
<keyword evidence="2 5" id="KW-0255">Endonuclease</keyword>
<dbReference type="Proteomes" id="UP000183994">
    <property type="component" value="Unassembled WGS sequence"/>
</dbReference>
<keyword evidence="6" id="KW-1185">Reference proteome</keyword>
<accession>A0A1M6SWE2</accession>
<dbReference type="InterPro" id="IPR035451">
    <property type="entry name" value="Ada-like_dom_sf"/>
</dbReference>
<dbReference type="EMBL" id="FQZU01000025">
    <property type="protein sequence ID" value="SHK48888.1"/>
    <property type="molecule type" value="Genomic_DNA"/>
</dbReference>
<dbReference type="AlphaFoldDB" id="A0A1M6SWE2"/>
<dbReference type="InterPro" id="IPR035437">
    <property type="entry name" value="SNase_OB-fold_sf"/>
</dbReference>
<gene>
    <name evidence="5" type="ORF">SAMN02745216_03548</name>
</gene>